<feature type="transmembrane region" description="Helical" evidence="6">
    <location>
        <begin position="228"/>
        <end position="254"/>
    </location>
</feature>
<evidence type="ECO:0000256" key="1">
    <source>
        <dbReference type="ARBA" id="ARBA00004141"/>
    </source>
</evidence>
<comment type="similarity">
    <text evidence="2">Belongs to the TMEM170 family.</text>
</comment>
<reference evidence="7" key="2">
    <citation type="submission" date="2020-05" db="UniProtKB">
        <authorList>
            <consortium name="EnsemblMetazoa"/>
        </authorList>
    </citation>
    <scope>IDENTIFICATION</scope>
    <source>
        <strain evidence="7">MINIMUS1</strain>
    </source>
</reference>
<dbReference type="PANTHER" id="PTHR22779:SF6">
    <property type="entry name" value="SD17342P"/>
    <property type="match status" value="1"/>
</dbReference>
<keyword evidence="5 6" id="KW-0472">Membrane</keyword>
<sequence>MKLAGGTVAVKHTDTKNHTMVHSGALVSHYLLRPLSSAAAIVAAAPVATVLDHSSSSTKPFPRLPSLKSCVNLPSVSIVPKPSKPALAAFSLLSSSCLSSNILLYQQKSTSIVIVLQGQSPGRQSGEEAIRKNGRVVYEAHSPYRSAAHRNRTRKKINLKNHTQGGFSVSFEITRRTNEFNDRPPRALAMMYYGKDSSGGGSSELDTIANVIGLKGVGTSSLRTFVEMWYHIFLWALFSSIFVHTCAAVIAFVTLRKHKFGRFFSIFIFVMGVLSPATGGAVSSTVIAFVHRASNFQMSPIAAMIWGVGQTIVSACFGFTRILATL</sequence>
<dbReference type="Proteomes" id="UP000075920">
    <property type="component" value="Unassembled WGS sequence"/>
</dbReference>
<keyword evidence="8" id="KW-1185">Reference proteome</keyword>
<evidence type="ECO:0000313" key="7">
    <source>
        <dbReference type="EnsemblMetazoa" id="AMIN007313-PA"/>
    </source>
</evidence>
<organism evidence="7 8">
    <name type="scientific">Anopheles minimus</name>
    <dbReference type="NCBI Taxonomy" id="112268"/>
    <lineage>
        <taxon>Eukaryota</taxon>
        <taxon>Metazoa</taxon>
        <taxon>Ecdysozoa</taxon>
        <taxon>Arthropoda</taxon>
        <taxon>Hexapoda</taxon>
        <taxon>Insecta</taxon>
        <taxon>Pterygota</taxon>
        <taxon>Neoptera</taxon>
        <taxon>Endopterygota</taxon>
        <taxon>Diptera</taxon>
        <taxon>Nematocera</taxon>
        <taxon>Culicoidea</taxon>
        <taxon>Culicidae</taxon>
        <taxon>Anophelinae</taxon>
        <taxon>Anopheles</taxon>
    </lineage>
</organism>
<feature type="transmembrane region" description="Helical" evidence="6">
    <location>
        <begin position="301"/>
        <end position="324"/>
    </location>
</feature>
<dbReference type="Pfam" id="PF10190">
    <property type="entry name" value="Tmemb_170"/>
    <property type="match status" value="1"/>
</dbReference>
<dbReference type="GO" id="GO:0016020">
    <property type="term" value="C:membrane"/>
    <property type="evidence" value="ECO:0007669"/>
    <property type="project" value="UniProtKB-SubCell"/>
</dbReference>
<evidence type="ECO:0000256" key="6">
    <source>
        <dbReference type="SAM" id="Phobius"/>
    </source>
</evidence>
<comment type="subcellular location">
    <subcellularLocation>
        <location evidence="1">Membrane</location>
        <topology evidence="1">Multi-pass membrane protein</topology>
    </subcellularLocation>
</comment>
<evidence type="ECO:0008006" key="9">
    <source>
        <dbReference type="Google" id="ProtNLM"/>
    </source>
</evidence>
<evidence type="ECO:0000256" key="4">
    <source>
        <dbReference type="ARBA" id="ARBA00022989"/>
    </source>
</evidence>
<evidence type="ECO:0000256" key="2">
    <source>
        <dbReference type="ARBA" id="ARBA00006325"/>
    </source>
</evidence>
<name>A0A182WAD5_9DIPT</name>
<dbReference type="PANTHER" id="PTHR22779">
    <property type="entry name" value="SD17342P"/>
    <property type="match status" value="1"/>
</dbReference>
<evidence type="ECO:0000256" key="5">
    <source>
        <dbReference type="ARBA" id="ARBA00023136"/>
    </source>
</evidence>
<evidence type="ECO:0000313" key="8">
    <source>
        <dbReference type="Proteomes" id="UP000075920"/>
    </source>
</evidence>
<dbReference type="AlphaFoldDB" id="A0A182WAD5"/>
<proteinExistence type="inferred from homology"/>
<feature type="transmembrane region" description="Helical" evidence="6">
    <location>
        <begin position="266"/>
        <end position="289"/>
    </location>
</feature>
<keyword evidence="4 6" id="KW-1133">Transmembrane helix</keyword>
<evidence type="ECO:0000256" key="3">
    <source>
        <dbReference type="ARBA" id="ARBA00022692"/>
    </source>
</evidence>
<reference evidence="8" key="1">
    <citation type="submission" date="2013-03" db="EMBL/GenBank/DDBJ databases">
        <title>The Genome Sequence of Anopheles minimus MINIMUS1.</title>
        <authorList>
            <consortium name="The Broad Institute Genomics Platform"/>
            <person name="Neafsey D.E."/>
            <person name="Walton C."/>
            <person name="Walker B."/>
            <person name="Young S.K."/>
            <person name="Zeng Q."/>
            <person name="Gargeya S."/>
            <person name="Fitzgerald M."/>
            <person name="Haas B."/>
            <person name="Abouelleil A."/>
            <person name="Allen A.W."/>
            <person name="Alvarado L."/>
            <person name="Arachchi H.M."/>
            <person name="Berlin A.M."/>
            <person name="Chapman S.B."/>
            <person name="Gainer-Dewar J."/>
            <person name="Goldberg J."/>
            <person name="Griggs A."/>
            <person name="Gujja S."/>
            <person name="Hansen M."/>
            <person name="Howarth C."/>
            <person name="Imamovic A."/>
            <person name="Ireland A."/>
            <person name="Larimer J."/>
            <person name="McCowan C."/>
            <person name="Murphy C."/>
            <person name="Pearson M."/>
            <person name="Poon T.W."/>
            <person name="Priest M."/>
            <person name="Roberts A."/>
            <person name="Saif S."/>
            <person name="Shea T."/>
            <person name="Sisk P."/>
            <person name="Sykes S."/>
            <person name="Wortman J."/>
            <person name="Nusbaum C."/>
            <person name="Birren B."/>
        </authorList>
    </citation>
    <scope>NUCLEOTIDE SEQUENCE [LARGE SCALE GENOMIC DNA]</scope>
    <source>
        <strain evidence="8">MINIMUS1</strain>
    </source>
</reference>
<protein>
    <recommendedName>
        <fullName evidence="9">Transmembrane protein 170A</fullName>
    </recommendedName>
</protein>
<dbReference type="EnsemblMetazoa" id="AMIN007313-RA">
    <property type="protein sequence ID" value="AMIN007313-PA"/>
    <property type="gene ID" value="AMIN007313"/>
</dbReference>
<accession>A0A182WAD5</accession>
<dbReference type="VEuPathDB" id="VectorBase:AMIN007313"/>
<dbReference type="InterPro" id="IPR019334">
    <property type="entry name" value="TMEM170A/B/YPR153W-like"/>
</dbReference>
<keyword evidence="3 6" id="KW-0812">Transmembrane</keyword>